<dbReference type="GO" id="GO:0043138">
    <property type="term" value="F:3'-5' DNA helicase activity"/>
    <property type="evidence" value="ECO:0007669"/>
    <property type="project" value="UniProtKB-EC"/>
</dbReference>
<comment type="catalytic activity">
    <reaction evidence="3">
        <text>Couples ATP hydrolysis with the unwinding of duplex DNA by translocating in the 3'-5' direction.</text>
        <dbReference type="EC" id="5.6.2.4"/>
    </reaction>
</comment>
<dbReference type="InterPro" id="IPR032284">
    <property type="entry name" value="RecQ_Zn-bd"/>
</dbReference>
<feature type="compositionally biased region" description="Polar residues" evidence="5">
    <location>
        <begin position="236"/>
        <end position="252"/>
    </location>
</feature>
<proteinExistence type="inferred from homology"/>
<dbReference type="PANTHER" id="PTHR13710:SF69">
    <property type="entry name" value="ATP-DEPENDENT DNA HELICASE Q-LIKE SIM"/>
    <property type="match status" value="1"/>
</dbReference>
<dbReference type="AlphaFoldDB" id="A0ABC8TKP7"/>
<dbReference type="InterPro" id="IPR027417">
    <property type="entry name" value="P-loop_NTPase"/>
</dbReference>
<dbReference type="InterPro" id="IPR001650">
    <property type="entry name" value="Helicase_C-like"/>
</dbReference>
<dbReference type="PANTHER" id="PTHR13710">
    <property type="entry name" value="DNA HELICASE RECQ FAMILY MEMBER"/>
    <property type="match status" value="1"/>
</dbReference>
<dbReference type="SMART" id="SM00490">
    <property type="entry name" value="HELICc"/>
    <property type="match status" value="1"/>
</dbReference>
<dbReference type="PROSITE" id="PS51194">
    <property type="entry name" value="HELICASE_CTER"/>
    <property type="match status" value="1"/>
</dbReference>
<dbReference type="InterPro" id="IPR036388">
    <property type="entry name" value="WH-like_DNA-bd_sf"/>
</dbReference>
<evidence type="ECO:0000313" key="7">
    <source>
        <dbReference type="EMBL" id="CAK9167549.1"/>
    </source>
</evidence>
<evidence type="ECO:0000256" key="4">
    <source>
        <dbReference type="ARBA" id="ARBA00034808"/>
    </source>
</evidence>
<evidence type="ECO:0000259" key="6">
    <source>
        <dbReference type="PROSITE" id="PS51194"/>
    </source>
</evidence>
<reference evidence="7 8" key="1">
    <citation type="submission" date="2024-02" db="EMBL/GenBank/DDBJ databases">
        <authorList>
            <person name="Vignale AGUSTIN F."/>
            <person name="Sosa J E."/>
            <person name="Modenutti C."/>
        </authorList>
    </citation>
    <scope>NUCLEOTIDE SEQUENCE [LARGE SCALE GENOMIC DNA]</scope>
</reference>
<dbReference type="Pfam" id="PF00271">
    <property type="entry name" value="Helicase_C"/>
    <property type="match status" value="1"/>
</dbReference>
<keyword evidence="8" id="KW-1185">Reference proteome</keyword>
<comment type="similarity">
    <text evidence="2">Belongs to the disease resistance NB-LRR family.</text>
</comment>
<organism evidence="7 8">
    <name type="scientific">Ilex paraguariensis</name>
    <name type="common">yerba mate</name>
    <dbReference type="NCBI Taxonomy" id="185542"/>
    <lineage>
        <taxon>Eukaryota</taxon>
        <taxon>Viridiplantae</taxon>
        <taxon>Streptophyta</taxon>
        <taxon>Embryophyta</taxon>
        <taxon>Tracheophyta</taxon>
        <taxon>Spermatophyta</taxon>
        <taxon>Magnoliopsida</taxon>
        <taxon>eudicotyledons</taxon>
        <taxon>Gunneridae</taxon>
        <taxon>Pentapetalae</taxon>
        <taxon>asterids</taxon>
        <taxon>campanulids</taxon>
        <taxon>Aquifoliales</taxon>
        <taxon>Aquifoliaceae</taxon>
        <taxon>Ilex</taxon>
    </lineage>
</organism>
<dbReference type="Pfam" id="PF16124">
    <property type="entry name" value="RecQ_Zn_bind"/>
    <property type="match status" value="1"/>
</dbReference>
<comment type="similarity">
    <text evidence="1">Belongs to the helicase family. RecQ subfamily.</text>
</comment>
<evidence type="ECO:0000313" key="8">
    <source>
        <dbReference type="Proteomes" id="UP001642360"/>
    </source>
</evidence>
<sequence>MGESFWVTGFCVLGTKGSMVWERSFENENLLRNVTCFFGLQVVVATIAFGMGIDKLNVRRIIHYGWPQSLEAYYQEAGRAGRDGKLADCAVLYANLSRIPTLLPSQRSEEQKKQANKMLFDCFRYGMNTSDCRSKTLVEYFGEEFSYEKCLLCDVCIGGPPEMQNLKAEAEIFMLVIAGHHVSTIGIFSMQTNKKKKRPTAKKNQQAMLATCSAANPTKKKTRNQQPRKEGISKIAKQQPNKPRKTTSQALSSPEDELDTTVAMKNRADIEKFANNRHKPVQCASNPSIKHH</sequence>
<feature type="region of interest" description="Disordered" evidence="5">
    <location>
        <begin position="216"/>
        <end position="258"/>
    </location>
</feature>
<feature type="compositionally biased region" description="Polar residues" evidence="5">
    <location>
        <begin position="283"/>
        <end position="292"/>
    </location>
</feature>
<dbReference type="Gene3D" id="3.40.50.300">
    <property type="entry name" value="P-loop containing nucleotide triphosphate hydrolases"/>
    <property type="match status" value="1"/>
</dbReference>
<dbReference type="EC" id="5.6.2.4" evidence="4"/>
<dbReference type="Proteomes" id="UP001642360">
    <property type="component" value="Unassembled WGS sequence"/>
</dbReference>
<comment type="caution">
    <text evidence="7">The sequence shown here is derived from an EMBL/GenBank/DDBJ whole genome shotgun (WGS) entry which is preliminary data.</text>
</comment>
<evidence type="ECO:0000256" key="5">
    <source>
        <dbReference type="SAM" id="MobiDB-lite"/>
    </source>
</evidence>
<name>A0ABC8TKP7_9AQUA</name>
<dbReference type="SUPFAM" id="SSF52540">
    <property type="entry name" value="P-loop containing nucleoside triphosphate hydrolases"/>
    <property type="match status" value="1"/>
</dbReference>
<dbReference type="EMBL" id="CAUOFW020004858">
    <property type="protein sequence ID" value="CAK9167549.1"/>
    <property type="molecule type" value="Genomic_DNA"/>
</dbReference>
<evidence type="ECO:0000256" key="2">
    <source>
        <dbReference type="ARBA" id="ARBA00008894"/>
    </source>
</evidence>
<evidence type="ECO:0000256" key="1">
    <source>
        <dbReference type="ARBA" id="ARBA00005446"/>
    </source>
</evidence>
<gene>
    <name evidence="7" type="ORF">ILEXP_LOCUS36826</name>
</gene>
<accession>A0ABC8TKP7</accession>
<feature type="domain" description="Helicase C-terminal" evidence="6">
    <location>
        <begin position="1"/>
        <end position="138"/>
    </location>
</feature>
<feature type="region of interest" description="Disordered" evidence="5">
    <location>
        <begin position="272"/>
        <end position="292"/>
    </location>
</feature>
<dbReference type="Gene3D" id="1.10.10.10">
    <property type="entry name" value="Winged helix-like DNA-binding domain superfamily/Winged helix DNA-binding domain"/>
    <property type="match status" value="1"/>
</dbReference>
<evidence type="ECO:0000256" key="3">
    <source>
        <dbReference type="ARBA" id="ARBA00034617"/>
    </source>
</evidence>
<protein>
    <recommendedName>
        <fullName evidence="4">DNA 3'-5' helicase</fullName>
        <ecNumber evidence="4">5.6.2.4</ecNumber>
    </recommendedName>
</protein>